<dbReference type="Proteomes" id="UP000838878">
    <property type="component" value="Chromosome 11"/>
</dbReference>
<keyword evidence="9" id="KW-1015">Disulfide bond</keyword>
<dbReference type="AlphaFoldDB" id="A0A8J9V650"/>
<keyword evidence="6" id="KW-0552">Olfaction</keyword>
<evidence type="ECO:0000256" key="3">
    <source>
        <dbReference type="ARBA" id="ARBA00022475"/>
    </source>
</evidence>
<evidence type="ECO:0000313" key="14">
    <source>
        <dbReference type="Proteomes" id="UP000838878"/>
    </source>
</evidence>
<dbReference type="InterPro" id="IPR002159">
    <property type="entry name" value="CD36_fam"/>
</dbReference>
<feature type="non-terminal residue" evidence="13">
    <location>
        <position position="407"/>
    </location>
</feature>
<dbReference type="PANTHER" id="PTHR11923">
    <property type="entry name" value="SCAVENGER RECEPTOR CLASS B TYPE-1 SR-B1"/>
    <property type="match status" value="1"/>
</dbReference>
<evidence type="ECO:0000256" key="5">
    <source>
        <dbReference type="ARBA" id="ARBA00022692"/>
    </source>
</evidence>
<organism evidence="13 14">
    <name type="scientific">Brenthis ino</name>
    <name type="common">lesser marbled fritillary</name>
    <dbReference type="NCBI Taxonomy" id="405034"/>
    <lineage>
        <taxon>Eukaryota</taxon>
        <taxon>Metazoa</taxon>
        <taxon>Ecdysozoa</taxon>
        <taxon>Arthropoda</taxon>
        <taxon>Hexapoda</taxon>
        <taxon>Insecta</taxon>
        <taxon>Pterygota</taxon>
        <taxon>Neoptera</taxon>
        <taxon>Endopterygota</taxon>
        <taxon>Lepidoptera</taxon>
        <taxon>Glossata</taxon>
        <taxon>Ditrysia</taxon>
        <taxon>Papilionoidea</taxon>
        <taxon>Nymphalidae</taxon>
        <taxon>Heliconiinae</taxon>
        <taxon>Argynnini</taxon>
        <taxon>Brenthis</taxon>
    </lineage>
</organism>
<dbReference type="PANTHER" id="PTHR11923:SF109">
    <property type="entry name" value="SENSORY NEURON MEMBRANE PROTEIN 2"/>
    <property type="match status" value="1"/>
</dbReference>
<dbReference type="GO" id="GO:0007608">
    <property type="term" value="P:sensory perception of smell"/>
    <property type="evidence" value="ECO:0007669"/>
    <property type="project" value="UniProtKB-KW"/>
</dbReference>
<dbReference type="OrthoDB" id="195015at2759"/>
<keyword evidence="8" id="KW-0472">Membrane</keyword>
<evidence type="ECO:0000256" key="11">
    <source>
        <dbReference type="ARBA" id="ARBA00023180"/>
    </source>
</evidence>
<evidence type="ECO:0000256" key="4">
    <source>
        <dbReference type="ARBA" id="ARBA00022606"/>
    </source>
</evidence>
<proteinExistence type="inferred from homology"/>
<evidence type="ECO:0000256" key="6">
    <source>
        <dbReference type="ARBA" id="ARBA00022725"/>
    </source>
</evidence>
<dbReference type="GO" id="GO:0005886">
    <property type="term" value="C:plasma membrane"/>
    <property type="evidence" value="ECO:0007669"/>
    <property type="project" value="UniProtKB-SubCell"/>
</dbReference>
<reference evidence="13" key="1">
    <citation type="submission" date="2021-12" db="EMBL/GenBank/DDBJ databases">
        <authorList>
            <person name="Martin H S."/>
        </authorList>
    </citation>
    <scope>NUCLEOTIDE SEQUENCE</scope>
</reference>
<evidence type="ECO:0000256" key="10">
    <source>
        <dbReference type="ARBA" id="ARBA00023170"/>
    </source>
</evidence>
<dbReference type="GO" id="GO:0005737">
    <property type="term" value="C:cytoplasm"/>
    <property type="evidence" value="ECO:0007669"/>
    <property type="project" value="TreeGrafter"/>
</dbReference>
<dbReference type="GO" id="GO:0005044">
    <property type="term" value="F:scavenger receptor activity"/>
    <property type="evidence" value="ECO:0007669"/>
    <property type="project" value="TreeGrafter"/>
</dbReference>
<keyword evidence="7" id="KW-1133">Transmembrane helix</keyword>
<keyword evidence="10" id="KW-0675">Receptor</keyword>
<evidence type="ECO:0000256" key="2">
    <source>
        <dbReference type="ARBA" id="ARBA00010532"/>
    </source>
</evidence>
<keyword evidence="11" id="KW-0325">Glycoprotein</keyword>
<keyword evidence="5" id="KW-0812">Transmembrane</keyword>
<comment type="similarity">
    <text evidence="2">Belongs to the CD36 family.</text>
</comment>
<dbReference type="PRINTS" id="PR01609">
    <property type="entry name" value="CD36FAMILY"/>
</dbReference>
<keyword evidence="14" id="KW-1185">Reference proteome</keyword>
<gene>
    <name evidence="13" type="ORF">BINO364_LOCUS3429</name>
</gene>
<dbReference type="Pfam" id="PF01130">
    <property type="entry name" value="CD36"/>
    <property type="match status" value="1"/>
</dbReference>
<accession>A0A8J9V650</accession>
<comment type="subcellular location">
    <subcellularLocation>
        <location evidence="1">Cell membrane</location>
    </subcellularLocation>
</comment>
<evidence type="ECO:0000256" key="9">
    <source>
        <dbReference type="ARBA" id="ARBA00023157"/>
    </source>
</evidence>
<evidence type="ECO:0000256" key="1">
    <source>
        <dbReference type="ARBA" id="ARBA00004236"/>
    </source>
</evidence>
<evidence type="ECO:0000256" key="8">
    <source>
        <dbReference type="ARBA" id="ARBA00023136"/>
    </source>
</evidence>
<evidence type="ECO:0000256" key="12">
    <source>
        <dbReference type="ARBA" id="ARBA00040645"/>
    </source>
</evidence>
<evidence type="ECO:0000256" key="7">
    <source>
        <dbReference type="ARBA" id="ARBA00022989"/>
    </source>
</evidence>
<protein>
    <recommendedName>
        <fullName evidence="12">Sensory neuron membrane protein 2</fullName>
    </recommendedName>
</protein>
<evidence type="ECO:0000313" key="13">
    <source>
        <dbReference type="EMBL" id="CAH0716728.1"/>
    </source>
</evidence>
<keyword evidence="3" id="KW-1003">Cell membrane</keyword>
<name>A0A8J9V650_9NEOP</name>
<keyword evidence="4" id="KW-0716">Sensory transduction</keyword>
<sequence length="407" mass="44652">MCNLACGITTTVLGVVLVAAASYLSFGLVPDLINNIVKGEVQLLNDTEQLERFQEVPFPVQTNVRIFNITNEAEVLAGGVPVVREVGPYMFKTIQKRVIEAMDEDTITYRRVDIMEFDAQASAPFTLDDNVTVVNVAYQGILQTAEKIFPGLMVALNLAIRDIFGINSGPIMTVRVGDLLLDGLPICKDPGLIGIIACAQIRSLAVDVRNLENMADGSMLFSILKYKQKTPSDLYVVSRGIADANELGIISTYNGSAYLQNWINQTESEAPSVCNMINGTDSGIFPPFVNRDKSIFALNTDICRSAELRYQYDTVYEEIPVTRFSANEWFLDNDDGCFCLNATEGITREDGCLLRGAMELYSCVGIELMTCGIRSRASQVVDFALPPNQSTLCPSADLKVKALEITI</sequence>
<dbReference type="EMBL" id="OV170231">
    <property type="protein sequence ID" value="CAH0716728.1"/>
    <property type="molecule type" value="Genomic_DNA"/>
</dbReference>